<feature type="transmembrane region" description="Helical" evidence="1">
    <location>
        <begin position="45"/>
        <end position="63"/>
    </location>
</feature>
<evidence type="ECO:0000313" key="2">
    <source>
        <dbReference type="EMBL" id="AXB03873.1"/>
    </source>
</evidence>
<proteinExistence type="predicted"/>
<dbReference type="Proteomes" id="UP000515756">
    <property type="component" value="Chromosome"/>
</dbReference>
<evidence type="ECO:0000313" key="14">
    <source>
        <dbReference type="Proteomes" id="UP000737420"/>
    </source>
</evidence>
<reference evidence="12" key="5">
    <citation type="submission" date="2023-03" db="EMBL/GenBank/DDBJ databases">
        <title>Aeromonas caviae strain AC1520.</title>
        <authorList>
            <person name="Xie T."/>
            <person name="Zhang Q."/>
            <person name="Deng J."/>
            <person name="Li X."/>
        </authorList>
    </citation>
    <scope>NUCLEOTIDE SEQUENCE</scope>
    <source>
        <strain evidence="12">AC1520</strain>
    </source>
</reference>
<reference evidence="8" key="4">
    <citation type="submission" date="2022-09" db="EMBL/GenBank/DDBJ databases">
        <title>Intensive care unit water sources are persistently colonized with multi-drug resistant bacteria and are the site of extensive horizontal gene transfer of antibiotic resistance genes.</title>
        <authorList>
            <person name="Diorio-Toth L."/>
        </authorList>
    </citation>
    <scope>NUCLEOTIDE SEQUENCE</scope>
    <source>
        <strain evidence="8">GD03710</strain>
        <strain evidence="9">GD03796</strain>
    </source>
</reference>
<reference evidence="3 13" key="2">
    <citation type="submission" date="2019-12" db="EMBL/GenBank/DDBJ databases">
        <title>complete genome sequences of Aeromonas caviae str. WP2-W18-ESBL-01 isolated from wastewater treatment plant effluent.</title>
        <authorList>
            <person name="Sekizuka T."/>
            <person name="Itokawa K."/>
            <person name="Yatsu K."/>
            <person name="Inamine Y."/>
            <person name="Kuroda M."/>
        </authorList>
    </citation>
    <scope>NUCLEOTIDE SEQUENCE [LARGE SCALE GENOMIC DNA]</scope>
    <source>
        <strain evidence="3 13">WP2-W18-ESBL-01</strain>
    </source>
</reference>
<dbReference type="Proteomes" id="UP001304847">
    <property type="component" value="Unassembled WGS sequence"/>
</dbReference>
<dbReference type="EMBL" id="BPOP01000011">
    <property type="protein sequence ID" value="GJB91494.1"/>
    <property type="molecule type" value="Genomic_DNA"/>
</dbReference>
<evidence type="ECO:0000313" key="12">
    <source>
        <dbReference type="EMBL" id="WFF99177.1"/>
    </source>
</evidence>
<dbReference type="EMBL" id="CP120942">
    <property type="protein sequence ID" value="WFF99177.1"/>
    <property type="molecule type" value="Genomic_DNA"/>
</dbReference>
<dbReference type="EMBL" id="CP025706">
    <property type="protein sequence ID" value="AXB03873.1"/>
    <property type="molecule type" value="Genomic_DNA"/>
</dbReference>
<evidence type="ECO:0000313" key="6">
    <source>
        <dbReference type="EMBL" id="GJA63109.1"/>
    </source>
</evidence>
<evidence type="ECO:0000313" key="13">
    <source>
        <dbReference type="Proteomes" id="UP000515756"/>
    </source>
</evidence>
<dbReference type="Proteomes" id="UP001161704">
    <property type="component" value="Unassembled WGS sequence"/>
</dbReference>
<evidence type="ECO:0000313" key="10">
    <source>
        <dbReference type="EMBL" id="MDX7720581.1"/>
    </source>
</evidence>
<organism evidence="8 15">
    <name type="scientific">Aeromonas caviae</name>
    <name type="common">Aeromonas punctata</name>
    <dbReference type="NCBI Taxonomy" id="648"/>
    <lineage>
        <taxon>Bacteria</taxon>
        <taxon>Pseudomonadati</taxon>
        <taxon>Pseudomonadota</taxon>
        <taxon>Gammaproteobacteria</taxon>
        <taxon>Aeromonadales</taxon>
        <taxon>Aeromonadaceae</taxon>
        <taxon>Aeromonas</taxon>
    </lineage>
</organism>
<dbReference type="Proteomes" id="UP001277183">
    <property type="component" value="Unassembled WGS sequence"/>
</dbReference>
<dbReference type="Proteomes" id="UP001218423">
    <property type="component" value="Chromosome"/>
</dbReference>
<evidence type="ECO:0000313" key="4">
    <source>
        <dbReference type="EMBL" id="GJA43027.1"/>
    </source>
</evidence>
<dbReference type="RefSeq" id="WP_010674106.1">
    <property type="nucleotide sequence ID" value="NZ_AP021927.1"/>
</dbReference>
<dbReference type="OrthoDB" id="5588656at2"/>
<dbReference type="EMBL" id="JAOCIZ010000042">
    <property type="protein sequence ID" value="MDH1505731.1"/>
    <property type="molecule type" value="Genomic_DNA"/>
</dbReference>
<dbReference type="Proteomes" id="UP000887009">
    <property type="component" value="Unassembled WGS sequence"/>
</dbReference>
<dbReference type="Proteomes" id="UP000737420">
    <property type="component" value="Unassembled WGS sequence"/>
</dbReference>
<dbReference type="GeneID" id="48823175"/>
<dbReference type="EMBL" id="BPNI01000119">
    <property type="protein sequence ID" value="GJA43027.1"/>
    <property type="molecule type" value="Genomic_DNA"/>
</dbReference>
<evidence type="ECO:0000313" key="15">
    <source>
        <dbReference type="Proteomes" id="UP001161704"/>
    </source>
</evidence>
<evidence type="ECO:0000313" key="7">
    <source>
        <dbReference type="EMBL" id="GJB91494.1"/>
    </source>
</evidence>
<evidence type="ECO:0000313" key="5">
    <source>
        <dbReference type="EMBL" id="GJA54295.1"/>
    </source>
</evidence>
<dbReference type="Proteomes" id="UP001160758">
    <property type="component" value="Unassembled WGS sequence"/>
</dbReference>
<accession>A0A081LJP0</accession>
<reference evidence="11 16" key="7">
    <citation type="submission" date="2023-12" db="EMBL/GenBank/DDBJ databases">
        <title>Characterization of antibiotic resistance in Aeromonas spp. in hospital effluent.</title>
        <authorList>
            <person name="Negoseki B.R.S."/>
            <person name="Krul D."/>
            <person name="Siqueira A.C."/>
            <person name="Almeida M."/>
            <person name="Mesa D."/>
            <person name="Conte D."/>
            <person name="Dalla-Costa L.M."/>
        </authorList>
    </citation>
    <scope>NUCLEOTIDE SEQUENCE [LARGE SCALE GENOMIC DNA]</scope>
    <source>
        <strain evidence="11 16">36v</strain>
    </source>
</reference>
<dbReference type="EMBL" id="JAYGOJ010000019">
    <property type="protein sequence ID" value="MEA9435377.1"/>
    <property type="molecule type" value="Genomic_DNA"/>
</dbReference>
<feature type="transmembrane region" description="Helical" evidence="1">
    <location>
        <begin position="12"/>
        <end position="33"/>
    </location>
</feature>
<reference evidence="2" key="1">
    <citation type="journal article" date="2019" name="J Environ">
        <title>Genetic characterization and potential molecular dissemination mechanism of tet (31) gene in Aeromonas caviae from an oxytetracycline wastewater treatment system.</title>
        <authorList>
            <person name="Shi Y."/>
            <person name="Tian Z."/>
            <person name="Leclercq S.O."/>
            <person name="Zhang H."/>
            <person name="Yang M."/>
            <person name="Zhang Y."/>
        </authorList>
    </citation>
    <scope>NUCLEOTIDE SEQUENCE</scope>
    <source>
        <strain evidence="2">T25-39</strain>
    </source>
</reference>
<dbReference type="EMBL" id="JAOCFT010000001">
    <property type="protein sequence ID" value="MDH1897426.1"/>
    <property type="molecule type" value="Genomic_DNA"/>
</dbReference>
<keyword evidence="16" id="KW-1185">Reference proteome</keyword>
<protein>
    <submittedName>
        <fullName evidence="8">DUF2788 domain-containing protein</fullName>
    </submittedName>
    <submittedName>
        <fullName evidence="3">Membrane protein</fullName>
    </submittedName>
</protein>
<dbReference type="KEGG" id="acav:VI35_06570"/>
<dbReference type="EMBL" id="BPNN01000020">
    <property type="protein sequence ID" value="GJA63109.1"/>
    <property type="molecule type" value="Genomic_DNA"/>
</dbReference>
<keyword evidence="1" id="KW-0472">Membrane</keyword>
<keyword evidence="1" id="KW-1133">Transmembrane helix</keyword>
<dbReference type="Proteomes" id="UP000886934">
    <property type="component" value="Unassembled WGS sequence"/>
</dbReference>
<evidence type="ECO:0000313" key="3">
    <source>
        <dbReference type="EMBL" id="BBQ32380.1"/>
    </source>
</evidence>
<dbReference type="InterPro" id="IPR021249">
    <property type="entry name" value="DUF2788"/>
</dbReference>
<reference evidence="4 14" key="3">
    <citation type="submission" date="2021-07" db="EMBL/GenBank/DDBJ databases">
        <title>Draft genome sequence of carbapenem-resistant Aeromonas spp. in Japan.</title>
        <authorList>
            <person name="Maehana S."/>
            <person name="Suzuki M."/>
            <person name="Kitasato H."/>
        </authorList>
    </citation>
    <scope>NUCLEOTIDE SEQUENCE</scope>
    <source>
        <strain evidence="4">KAM343</strain>
        <strain evidence="5">KAM348</strain>
        <strain evidence="6">KAM351</strain>
        <strain evidence="7 14">KAM382</strain>
    </source>
</reference>
<gene>
    <name evidence="2" type="ORF">C1C91_01395</name>
    <name evidence="4" type="ORF">KAM343_38230</name>
    <name evidence="5" type="ORF">KAM348_17180</name>
    <name evidence="6" type="ORF">KAM351_17200</name>
    <name evidence="7" type="ORF">KAM382_15550</name>
    <name evidence="9" type="ORF">N5I07_07580</name>
    <name evidence="8" type="ORF">N5I20_11755</name>
    <name evidence="12" type="ORF">P5S46_06260</name>
    <name evidence="10" type="ORF">SJS77_08840</name>
    <name evidence="11" type="ORF">VCX44_05955</name>
    <name evidence="3" type="ORF">WP2W18E01_39620</name>
</gene>
<sequence>MLSEHIDLIESLGLKLFFVAIFLLIGLAIQDVLKRGNVPRFGRFIVWLVLFLGCAGFVAKGLIEMGWEGSGIG</sequence>
<reference evidence="10" key="6">
    <citation type="submission" date="2023-11" db="EMBL/GenBank/DDBJ databases">
        <title>WGS of Aeromonas in Northern Israel.</title>
        <authorList>
            <person name="Hershko Y."/>
        </authorList>
    </citation>
    <scope>NUCLEOTIDE SEQUENCE</scope>
    <source>
        <strain evidence="10">77416</strain>
    </source>
</reference>
<dbReference type="EMBL" id="AP021927">
    <property type="protein sequence ID" value="BBQ32380.1"/>
    <property type="molecule type" value="Genomic_DNA"/>
</dbReference>
<dbReference type="AlphaFoldDB" id="A0A081LJP0"/>
<evidence type="ECO:0000313" key="9">
    <source>
        <dbReference type="EMBL" id="MDH1897426.1"/>
    </source>
</evidence>
<evidence type="ECO:0000313" key="16">
    <source>
        <dbReference type="Proteomes" id="UP001304847"/>
    </source>
</evidence>
<keyword evidence="1" id="KW-0812">Transmembrane</keyword>
<dbReference type="EMBL" id="BPNL01000016">
    <property type="protein sequence ID" value="GJA54295.1"/>
    <property type="molecule type" value="Genomic_DNA"/>
</dbReference>
<dbReference type="Pfam" id="PF10981">
    <property type="entry name" value="DUF2788"/>
    <property type="match status" value="1"/>
</dbReference>
<dbReference type="EMBL" id="JAWZVU010000055">
    <property type="protein sequence ID" value="MDX7720581.1"/>
    <property type="molecule type" value="Genomic_DNA"/>
</dbReference>
<evidence type="ECO:0000313" key="11">
    <source>
        <dbReference type="EMBL" id="MEA9435377.1"/>
    </source>
</evidence>
<dbReference type="Proteomes" id="UP000886939">
    <property type="component" value="Unassembled WGS sequence"/>
</dbReference>
<evidence type="ECO:0000313" key="8">
    <source>
        <dbReference type="EMBL" id="MDH1505731.1"/>
    </source>
</evidence>
<evidence type="ECO:0000256" key="1">
    <source>
        <dbReference type="SAM" id="Phobius"/>
    </source>
</evidence>
<name>A0A081LJP0_AERCA</name>
<dbReference type="Proteomes" id="UP000266778">
    <property type="component" value="Chromosome"/>
</dbReference>